<name>A0ABV7H3Z1_9BURK</name>
<proteinExistence type="predicted"/>
<feature type="signal peptide" evidence="2">
    <location>
        <begin position="1"/>
        <end position="20"/>
    </location>
</feature>
<accession>A0ABV7H3Z1</accession>
<comment type="caution">
    <text evidence="3">The sequence shown here is derived from an EMBL/GenBank/DDBJ whole genome shotgun (WGS) entry which is preliminary data.</text>
</comment>
<dbReference type="EMBL" id="JBHRTI010000003">
    <property type="protein sequence ID" value="MFC3147321.1"/>
    <property type="molecule type" value="Genomic_DNA"/>
</dbReference>
<feature type="region of interest" description="Disordered" evidence="1">
    <location>
        <begin position="21"/>
        <end position="52"/>
    </location>
</feature>
<organism evidence="3 4">
    <name type="scientific">Piscinibacterium candidicorallinum</name>
    <dbReference type="NCBI Taxonomy" id="1793872"/>
    <lineage>
        <taxon>Bacteria</taxon>
        <taxon>Pseudomonadati</taxon>
        <taxon>Pseudomonadota</taxon>
        <taxon>Betaproteobacteria</taxon>
        <taxon>Burkholderiales</taxon>
        <taxon>Piscinibacterium</taxon>
    </lineage>
</organism>
<evidence type="ECO:0000313" key="4">
    <source>
        <dbReference type="Proteomes" id="UP001595556"/>
    </source>
</evidence>
<protein>
    <submittedName>
        <fullName evidence="3">Uncharacterized protein</fullName>
    </submittedName>
</protein>
<gene>
    <name evidence="3" type="ORF">ACFOEN_06680</name>
</gene>
<dbReference type="Proteomes" id="UP001595556">
    <property type="component" value="Unassembled WGS sequence"/>
</dbReference>
<dbReference type="RefSeq" id="WP_377302234.1">
    <property type="nucleotide sequence ID" value="NZ_CP180191.1"/>
</dbReference>
<keyword evidence="2" id="KW-0732">Signal</keyword>
<evidence type="ECO:0000313" key="3">
    <source>
        <dbReference type="EMBL" id="MFC3147321.1"/>
    </source>
</evidence>
<feature type="chain" id="PRO_5046594883" evidence="2">
    <location>
        <begin position="21"/>
        <end position="177"/>
    </location>
</feature>
<sequence length="177" mass="18126">MTHTALTALACALLTASALASTGPQSSAGPARASSHANAQKPGTWIQAPMKKGGSGVSVRWRMAAAPKVGEPVALTIELGGLRSPEGARVEVKGENVKLARATGMQALKAGPPQQQQVSFTPTAEGVYFINVFTEQAGRVSAVSLPVQVGKAGVKLEKPGQTTTLPNGERAVIMQSS</sequence>
<evidence type="ECO:0000256" key="1">
    <source>
        <dbReference type="SAM" id="MobiDB-lite"/>
    </source>
</evidence>
<keyword evidence="4" id="KW-1185">Reference proteome</keyword>
<reference evidence="4" key="1">
    <citation type="journal article" date="2019" name="Int. J. Syst. Evol. Microbiol.">
        <title>The Global Catalogue of Microorganisms (GCM) 10K type strain sequencing project: providing services to taxonomists for standard genome sequencing and annotation.</title>
        <authorList>
            <consortium name="The Broad Institute Genomics Platform"/>
            <consortium name="The Broad Institute Genome Sequencing Center for Infectious Disease"/>
            <person name="Wu L."/>
            <person name="Ma J."/>
        </authorList>
    </citation>
    <scope>NUCLEOTIDE SEQUENCE [LARGE SCALE GENOMIC DNA]</scope>
    <source>
        <strain evidence="4">KCTC 52168</strain>
    </source>
</reference>
<evidence type="ECO:0000256" key="2">
    <source>
        <dbReference type="SAM" id="SignalP"/>
    </source>
</evidence>